<keyword evidence="2" id="KW-0812">Transmembrane</keyword>
<feature type="transmembrane region" description="Helical" evidence="2">
    <location>
        <begin position="6"/>
        <end position="24"/>
    </location>
</feature>
<dbReference type="Pfam" id="PF25589">
    <property type="entry name" value="DUF7935"/>
    <property type="match status" value="1"/>
</dbReference>
<name>A0A3N4MDZ2_9BACT</name>
<reference evidence="4" key="1">
    <citation type="submission" date="2018-11" db="EMBL/GenBank/DDBJ databases">
        <title>Chitinophaga lutea sp.nov., isolate from arsenic contaminated soil.</title>
        <authorList>
            <person name="Zong Y."/>
        </authorList>
    </citation>
    <scope>NUCLEOTIDE SEQUENCE [LARGE SCALE GENOMIC DNA]</scope>
    <source>
        <strain evidence="4">YLT18</strain>
    </source>
</reference>
<feature type="compositionally biased region" description="Basic and acidic residues" evidence="1">
    <location>
        <begin position="33"/>
        <end position="43"/>
    </location>
</feature>
<dbReference type="RefSeq" id="WP_120516122.1">
    <property type="nucleotide sequence ID" value="NZ_QXZY01000005.1"/>
</dbReference>
<dbReference type="AlphaFoldDB" id="A0A3N4MDZ2"/>
<feature type="region of interest" description="Disordered" evidence="1">
    <location>
        <begin position="33"/>
        <end position="52"/>
    </location>
</feature>
<evidence type="ECO:0000313" key="3">
    <source>
        <dbReference type="EMBL" id="RPD41575.1"/>
    </source>
</evidence>
<keyword evidence="4" id="KW-1185">Reference proteome</keyword>
<dbReference type="OrthoDB" id="1493032at2"/>
<evidence type="ECO:0000313" key="4">
    <source>
        <dbReference type="Proteomes" id="UP000279089"/>
    </source>
</evidence>
<evidence type="ECO:0000256" key="1">
    <source>
        <dbReference type="SAM" id="MobiDB-lite"/>
    </source>
</evidence>
<gene>
    <name evidence="3" type="ORF">EG028_09720</name>
</gene>
<dbReference type="Proteomes" id="UP000279089">
    <property type="component" value="Unassembled WGS sequence"/>
</dbReference>
<sequence>MPSSQELLFIVIIAGAVVLVIWTLKDTLKKGEKKEKEEREKGLKSASGKTEGGQGDVVLPLQLQAYERIVLFVERIAPQNLISRVNQPGFSVLDMQIGMVSSIKSEYDHNVSQQIYVTAQAWEAVKTVKEQTISIINQIALKLPPDAPSIELNKQILELFMLQPESPSDIAIEIINAEARKLMQR</sequence>
<protein>
    <submittedName>
        <fullName evidence="3">Uncharacterized protein</fullName>
    </submittedName>
</protein>
<dbReference type="InterPro" id="IPR057695">
    <property type="entry name" value="DUF7935"/>
</dbReference>
<keyword evidence="2" id="KW-0472">Membrane</keyword>
<evidence type="ECO:0000256" key="2">
    <source>
        <dbReference type="SAM" id="Phobius"/>
    </source>
</evidence>
<comment type="caution">
    <text evidence="3">The sequence shown here is derived from an EMBL/GenBank/DDBJ whole genome shotgun (WGS) entry which is preliminary data.</text>
</comment>
<dbReference type="EMBL" id="RMBX01000004">
    <property type="protein sequence ID" value="RPD41575.1"/>
    <property type="molecule type" value="Genomic_DNA"/>
</dbReference>
<accession>A0A3N4MDZ2</accession>
<keyword evidence="2" id="KW-1133">Transmembrane helix</keyword>
<proteinExistence type="predicted"/>
<organism evidence="3 4">
    <name type="scientific">Chitinophaga barathri</name>
    <dbReference type="NCBI Taxonomy" id="1647451"/>
    <lineage>
        <taxon>Bacteria</taxon>
        <taxon>Pseudomonadati</taxon>
        <taxon>Bacteroidota</taxon>
        <taxon>Chitinophagia</taxon>
        <taxon>Chitinophagales</taxon>
        <taxon>Chitinophagaceae</taxon>
        <taxon>Chitinophaga</taxon>
    </lineage>
</organism>